<proteinExistence type="predicted"/>
<protein>
    <submittedName>
        <fullName evidence="2">Uncharacterized protein</fullName>
    </submittedName>
</protein>
<sequence>MYVHLLSYPFLRPLHSFLLCSLFPATSISLFHPSPHPRPFLHSPSAFFLCLPRACEEVLGSLRNSDGLYSDGLDDQCTSTGHPDLQPRRHALHLRPPTTKSLQPERDPGGGDVQ</sequence>
<dbReference type="Proteomes" id="UP000305067">
    <property type="component" value="Unassembled WGS sequence"/>
</dbReference>
<name>A0A5C3QFG3_9AGAR</name>
<feature type="region of interest" description="Disordered" evidence="1">
    <location>
        <begin position="74"/>
        <end position="114"/>
    </location>
</feature>
<dbReference type="EMBL" id="ML178837">
    <property type="protein sequence ID" value="TFK98878.1"/>
    <property type="molecule type" value="Genomic_DNA"/>
</dbReference>
<gene>
    <name evidence="2" type="ORF">BDV98DRAFT_572361</name>
</gene>
<feature type="compositionally biased region" description="Basic and acidic residues" evidence="1">
    <location>
        <begin position="103"/>
        <end position="114"/>
    </location>
</feature>
<dbReference type="AlphaFoldDB" id="A0A5C3QFG3"/>
<evidence type="ECO:0000313" key="3">
    <source>
        <dbReference type="Proteomes" id="UP000305067"/>
    </source>
</evidence>
<keyword evidence="3" id="KW-1185">Reference proteome</keyword>
<accession>A0A5C3QFG3</accession>
<evidence type="ECO:0000313" key="2">
    <source>
        <dbReference type="EMBL" id="TFK98878.1"/>
    </source>
</evidence>
<reference evidence="2 3" key="1">
    <citation type="journal article" date="2019" name="Nat. Ecol. Evol.">
        <title>Megaphylogeny resolves global patterns of mushroom evolution.</title>
        <authorList>
            <person name="Varga T."/>
            <person name="Krizsan K."/>
            <person name="Foldi C."/>
            <person name="Dima B."/>
            <person name="Sanchez-Garcia M."/>
            <person name="Sanchez-Ramirez S."/>
            <person name="Szollosi G.J."/>
            <person name="Szarkandi J.G."/>
            <person name="Papp V."/>
            <person name="Albert L."/>
            <person name="Andreopoulos W."/>
            <person name="Angelini C."/>
            <person name="Antonin V."/>
            <person name="Barry K.W."/>
            <person name="Bougher N.L."/>
            <person name="Buchanan P."/>
            <person name="Buyck B."/>
            <person name="Bense V."/>
            <person name="Catcheside P."/>
            <person name="Chovatia M."/>
            <person name="Cooper J."/>
            <person name="Damon W."/>
            <person name="Desjardin D."/>
            <person name="Finy P."/>
            <person name="Geml J."/>
            <person name="Haridas S."/>
            <person name="Hughes K."/>
            <person name="Justo A."/>
            <person name="Karasinski D."/>
            <person name="Kautmanova I."/>
            <person name="Kiss B."/>
            <person name="Kocsube S."/>
            <person name="Kotiranta H."/>
            <person name="LaButti K.M."/>
            <person name="Lechner B.E."/>
            <person name="Liimatainen K."/>
            <person name="Lipzen A."/>
            <person name="Lukacs Z."/>
            <person name="Mihaltcheva S."/>
            <person name="Morgado L.N."/>
            <person name="Niskanen T."/>
            <person name="Noordeloos M.E."/>
            <person name="Ohm R.A."/>
            <person name="Ortiz-Santana B."/>
            <person name="Ovrebo C."/>
            <person name="Racz N."/>
            <person name="Riley R."/>
            <person name="Savchenko A."/>
            <person name="Shiryaev A."/>
            <person name="Soop K."/>
            <person name="Spirin V."/>
            <person name="Szebenyi C."/>
            <person name="Tomsovsky M."/>
            <person name="Tulloss R.E."/>
            <person name="Uehling J."/>
            <person name="Grigoriev I.V."/>
            <person name="Vagvolgyi C."/>
            <person name="Papp T."/>
            <person name="Martin F.M."/>
            <person name="Miettinen O."/>
            <person name="Hibbett D.S."/>
            <person name="Nagy L.G."/>
        </authorList>
    </citation>
    <scope>NUCLEOTIDE SEQUENCE [LARGE SCALE GENOMIC DNA]</scope>
    <source>
        <strain evidence="2 3">CBS 309.79</strain>
    </source>
</reference>
<organism evidence="2 3">
    <name type="scientific">Pterulicium gracile</name>
    <dbReference type="NCBI Taxonomy" id="1884261"/>
    <lineage>
        <taxon>Eukaryota</taxon>
        <taxon>Fungi</taxon>
        <taxon>Dikarya</taxon>
        <taxon>Basidiomycota</taxon>
        <taxon>Agaricomycotina</taxon>
        <taxon>Agaricomycetes</taxon>
        <taxon>Agaricomycetidae</taxon>
        <taxon>Agaricales</taxon>
        <taxon>Pleurotineae</taxon>
        <taxon>Pterulaceae</taxon>
        <taxon>Pterulicium</taxon>
    </lineage>
</organism>
<evidence type="ECO:0000256" key="1">
    <source>
        <dbReference type="SAM" id="MobiDB-lite"/>
    </source>
</evidence>